<dbReference type="PANTHER" id="PTHR15503">
    <property type="entry name" value="LDOC1 RELATED"/>
    <property type="match status" value="1"/>
</dbReference>
<feature type="region of interest" description="Disordered" evidence="1">
    <location>
        <begin position="1"/>
        <end position="20"/>
    </location>
</feature>
<dbReference type="Proteomes" id="UP000264800">
    <property type="component" value="Unplaced"/>
</dbReference>
<dbReference type="STRING" id="37003.ENSKMAP00000000312"/>
<dbReference type="PANTHER" id="PTHR15503:SF36">
    <property type="entry name" value="RETROTRANSPOSON GAG-LIKE PROTEIN 5"/>
    <property type="match status" value="1"/>
</dbReference>
<dbReference type="InterPro" id="IPR032567">
    <property type="entry name" value="RTL1-rel"/>
</dbReference>
<evidence type="ECO:0000313" key="3">
    <source>
        <dbReference type="Ensembl" id="ENSKMAP00000000312.1"/>
    </source>
</evidence>
<sequence>MWGKTLPKIMTEHSDPTPGRTDALRRTVSEQQQQLLSHENALKAILDQLQEQGRQIQFIAGAVSQPTPSTSPGPSGGAVSTPVIQPTVQARDVVPPNPDKFSGEVGECGGFLLQCSIAFNRSPQSFTQDRAKISFILSLLTGKALQWAEARFSNINDYGCSFDEFLVEFKQTFAPTRDRTSDSRRLWSVRQRDRPISDFIIEFHTLAAATGSYCNPPGGRMEDGI</sequence>
<evidence type="ECO:0000313" key="4">
    <source>
        <dbReference type="Proteomes" id="UP000264800"/>
    </source>
</evidence>
<proteinExistence type="predicted"/>
<dbReference type="Pfam" id="PF03732">
    <property type="entry name" value="Retrotrans_gag"/>
    <property type="match status" value="1"/>
</dbReference>
<protein>
    <recommendedName>
        <fullName evidence="2">Retrotransposon gag domain-containing protein</fullName>
    </recommendedName>
</protein>
<name>A0A3Q3EDV5_KRYMA</name>
<reference evidence="3" key="1">
    <citation type="submission" date="2025-08" db="UniProtKB">
        <authorList>
            <consortium name="Ensembl"/>
        </authorList>
    </citation>
    <scope>IDENTIFICATION</scope>
</reference>
<organism evidence="3 4">
    <name type="scientific">Kryptolebias marmoratus</name>
    <name type="common">Mangrove killifish</name>
    <name type="synonym">Rivulus marmoratus</name>
    <dbReference type="NCBI Taxonomy" id="37003"/>
    <lineage>
        <taxon>Eukaryota</taxon>
        <taxon>Metazoa</taxon>
        <taxon>Chordata</taxon>
        <taxon>Craniata</taxon>
        <taxon>Vertebrata</taxon>
        <taxon>Euteleostomi</taxon>
        <taxon>Actinopterygii</taxon>
        <taxon>Neopterygii</taxon>
        <taxon>Teleostei</taxon>
        <taxon>Neoteleostei</taxon>
        <taxon>Acanthomorphata</taxon>
        <taxon>Ovalentaria</taxon>
        <taxon>Atherinomorphae</taxon>
        <taxon>Cyprinodontiformes</taxon>
        <taxon>Rivulidae</taxon>
        <taxon>Kryptolebias</taxon>
    </lineage>
</organism>
<dbReference type="OMA" id="NINDYGC"/>
<evidence type="ECO:0000256" key="1">
    <source>
        <dbReference type="SAM" id="MobiDB-lite"/>
    </source>
</evidence>
<dbReference type="Ensembl" id="ENSKMAT00000000342.1">
    <property type="protein sequence ID" value="ENSKMAP00000000312.1"/>
    <property type="gene ID" value="ENSKMAG00000000278.1"/>
</dbReference>
<accession>A0A3Q3EDV5</accession>
<dbReference type="AlphaFoldDB" id="A0A3Q3EDV5"/>
<keyword evidence="4" id="KW-1185">Reference proteome</keyword>
<evidence type="ECO:0000259" key="2">
    <source>
        <dbReference type="Pfam" id="PF03732"/>
    </source>
</evidence>
<dbReference type="GeneTree" id="ENSGT00940000177401"/>
<reference evidence="3" key="2">
    <citation type="submission" date="2025-09" db="UniProtKB">
        <authorList>
            <consortium name="Ensembl"/>
        </authorList>
    </citation>
    <scope>IDENTIFICATION</scope>
</reference>
<feature type="domain" description="Retrotransposon gag" evidence="2">
    <location>
        <begin position="136"/>
        <end position="209"/>
    </location>
</feature>
<dbReference type="InterPro" id="IPR005162">
    <property type="entry name" value="Retrotrans_gag_dom"/>
</dbReference>